<dbReference type="RefSeq" id="WP_284317051.1">
    <property type="nucleotide sequence ID" value="NZ_BSPC01000096.1"/>
</dbReference>
<accession>A0ABQ6CUW7</accession>
<protein>
    <recommendedName>
        <fullName evidence="1">HicB-like antitoxin of toxin-antitoxin system domain-containing protein</fullName>
    </recommendedName>
</protein>
<sequence>MTHYVALIAGQNGAYDVTFPDCPGCIAHGRTIDEAHRRASAELSRWLRDRDASHIIRPVARSQATLLANLDFADAVADGALLMSVGASALQNPAVHRPEIRQQ</sequence>
<proteinExistence type="predicted"/>
<dbReference type="Proteomes" id="UP001156882">
    <property type="component" value="Unassembled WGS sequence"/>
</dbReference>
<dbReference type="Pfam" id="PF15919">
    <property type="entry name" value="HicB_lk_antitox"/>
    <property type="match status" value="1"/>
</dbReference>
<feature type="domain" description="HicB-like antitoxin of toxin-antitoxin system" evidence="1">
    <location>
        <begin position="7"/>
        <end position="91"/>
    </location>
</feature>
<keyword evidence="3" id="KW-1185">Reference proteome</keyword>
<name>A0ABQ6CUW7_9HYPH</name>
<evidence type="ECO:0000313" key="3">
    <source>
        <dbReference type="Proteomes" id="UP001156882"/>
    </source>
</evidence>
<gene>
    <name evidence="2" type="ORF">GCM10007874_71520</name>
</gene>
<dbReference type="InterPro" id="IPR035069">
    <property type="entry name" value="TTHA1013/TTHA0281-like"/>
</dbReference>
<dbReference type="SUPFAM" id="SSF143100">
    <property type="entry name" value="TTHA1013/TTHA0281-like"/>
    <property type="match status" value="1"/>
</dbReference>
<evidence type="ECO:0000259" key="1">
    <source>
        <dbReference type="Pfam" id="PF15919"/>
    </source>
</evidence>
<reference evidence="3" key="1">
    <citation type="journal article" date="2019" name="Int. J. Syst. Evol. Microbiol.">
        <title>The Global Catalogue of Microorganisms (GCM) 10K type strain sequencing project: providing services to taxonomists for standard genome sequencing and annotation.</title>
        <authorList>
            <consortium name="The Broad Institute Genomics Platform"/>
            <consortium name="The Broad Institute Genome Sequencing Center for Infectious Disease"/>
            <person name="Wu L."/>
            <person name="Ma J."/>
        </authorList>
    </citation>
    <scope>NUCLEOTIDE SEQUENCE [LARGE SCALE GENOMIC DNA]</scope>
    <source>
        <strain evidence="3">NBRC 101365</strain>
    </source>
</reference>
<comment type="caution">
    <text evidence="2">The sequence shown here is derived from an EMBL/GenBank/DDBJ whole genome shotgun (WGS) entry which is preliminary data.</text>
</comment>
<organism evidence="2 3">
    <name type="scientific">Labrys miyagiensis</name>
    <dbReference type="NCBI Taxonomy" id="346912"/>
    <lineage>
        <taxon>Bacteria</taxon>
        <taxon>Pseudomonadati</taxon>
        <taxon>Pseudomonadota</taxon>
        <taxon>Alphaproteobacteria</taxon>
        <taxon>Hyphomicrobiales</taxon>
        <taxon>Xanthobacteraceae</taxon>
        <taxon>Labrys</taxon>
    </lineage>
</organism>
<dbReference type="InterPro" id="IPR031807">
    <property type="entry name" value="HicB-like"/>
</dbReference>
<dbReference type="EMBL" id="BSPC01000096">
    <property type="protein sequence ID" value="GLS24131.1"/>
    <property type="molecule type" value="Genomic_DNA"/>
</dbReference>
<evidence type="ECO:0000313" key="2">
    <source>
        <dbReference type="EMBL" id="GLS24131.1"/>
    </source>
</evidence>
<dbReference type="Gene3D" id="3.30.160.250">
    <property type="match status" value="1"/>
</dbReference>